<evidence type="ECO:0000313" key="3">
    <source>
        <dbReference type="Proteomes" id="UP001439008"/>
    </source>
</evidence>
<evidence type="ECO:0000256" key="1">
    <source>
        <dbReference type="SAM" id="MobiDB-lite"/>
    </source>
</evidence>
<accession>A0ABV2AP86</accession>
<protein>
    <recommendedName>
        <fullName evidence="4">K Homology domain-containing protein</fullName>
    </recommendedName>
</protein>
<proteinExistence type="predicted"/>
<evidence type="ECO:0000313" key="2">
    <source>
        <dbReference type="EMBL" id="MES1921483.1"/>
    </source>
</evidence>
<dbReference type="InterPro" id="IPR036612">
    <property type="entry name" value="KH_dom_type_1_sf"/>
</dbReference>
<name>A0ABV2AP86_9EUKA</name>
<feature type="compositionally biased region" description="Basic and acidic residues" evidence="1">
    <location>
        <begin position="11"/>
        <end position="31"/>
    </location>
</feature>
<dbReference type="EMBL" id="JBDODL010001405">
    <property type="protein sequence ID" value="MES1921483.1"/>
    <property type="molecule type" value="Genomic_DNA"/>
</dbReference>
<dbReference type="SUPFAM" id="SSF54791">
    <property type="entry name" value="Eukaryotic type KH-domain (KH-domain type I)"/>
    <property type="match status" value="1"/>
</dbReference>
<comment type="caution">
    <text evidence="2">The sequence shown here is derived from an EMBL/GenBank/DDBJ whole genome shotgun (WGS) entry which is preliminary data.</text>
</comment>
<reference evidence="2 3" key="1">
    <citation type="journal article" date="2024" name="BMC Biol.">
        <title>Comparative genomics of Ascetosporea gives new insight into the evolutionary basis for animal parasitism in Rhizaria.</title>
        <authorList>
            <person name="Hiltunen Thoren M."/>
            <person name="Onut-Brannstrom I."/>
            <person name="Alfjorden A."/>
            <person name="Peckova H."/>
            <person name="Swords F."/>
            <person name="Hooper C."/>
            <person name="Holzer A.S."/>
            <person name="Bass D."/>
            <person name="Burki F."/>
        </authorList>
    </citation>
    <scope>NUCLEOTIDE SEQUENCE [LARGE SCALE GENOMIC DNA]</scope>
    <source>
        <strain evidence="2">20-A016</strain>
    </source>
</reference>
<sequence>MDQKSNNAKSKNGENNKNDKKLQNYKKEETKTKKKRRSRFDDAPPGQPKHKKIAKKPVTKKDRKMEKILKEAEKFAEKSRTNQNSFEARIPIPDELVQNKAINFVGLVIGPSGMTQKKLQRDLQCRVNMFSKKITISKNNYFLMKK</sequence>
<gene>
    <name evidence="2" type="ORF">MHBO_003013</name>
</gene>
<organism evidence="2 3">
    <name type="scientific">Bonamia ostreae</name>
    <dbReference type="NCBI Taxonomy" id="126728"/>
    <lineage>
        <taxon>Eukaryota</taxon>
        <taxon>Sar</taxon>
        <taxon>Rhizaria</taxon>
        <taxon>Endomyxa</taxon>
        <taxon>Ascetosporea</taxon>
        <taxon>Haplosporida</taxon>
        <taxon>Bonamia</taxon>
    </lineage>
</organism>
<feature type="compositionally biased region" description="Polar residues" evidence="1">
    <location>
        <begin position="1"/>
        <end position="10"/>
    </location>
</feature>
<dbReference type="Gene3D" id="3.30.1370.10">
    <property type="entry name" value="K Homology domain, type 1"/>
    <property type="match status" value="1"/>
</dbReference>
<evidence type="ECO:0008006" key="4">
    <source>
        <dbReference type="Google" id="ProtNLM"/>
    </source>
</evidence>
<feature type="region of interest" description="Disordered" evidence="1">
    <location>
        <begin position="1"/>
        <end position="62"/>
    </location>
</feature>
<dbReference type="Proteomes" id="UP001439008">
    <property type="component" value="Unassembled WGS sequence"/>
</dbReference>
<keyword evidence="3" id="KW-1185">Reference proteome</keyword>
<feature type="compositionally biased region" description="Basic residues" evidence="1">
    <location>
        <begin position="48"/>
        <end position="58"/>
    </location>
</feature>